<dbReference type="GO" id="GO:0030955">
    <property type="term" value="F:potassium ion binding"/>
    <property type="evidence" value="ECO:0007669"/>
    <property type="project" value="UniProtKB-UniRule"/>
</dbReference>
<evidence type="ECO:0000313" key="16">
    <source>
        <dbReference type="EMBL" id="QDT45611.1"/>
    </source>
</evidence>
<dbReference type="InterPro" id="IPR036918">
    <property type="entry name" value="Pyrv_Knase_C_sf"/>
</dbReference>
<comment type="similarity">
    <text evidence="2 13">Belongs to the pyruvate kinase family.</text>
</comment>
<dbReference type="AlphaFoldDB" id="A0A517RNZ5"/>
<dbReference type="GO" id="GO:0005524">
    <property type="term" value="F:ATP binding"/>
    <property type="evidence" value="ECO:0007669"/>
    <property type="project" value="UniProtKB-KW"/>
</dbReference>
<dbReference type="InterPro" id="IPR015793">
    <property type="entry name" value="Pyrv_Knase_brl"/>
</dbReference>
<keyword evidence="4 13" id="KW-0808">Transferase</keyword>
<dbReference type="InterPro" id="IPR040442">
    <property type="entry name" value="Pyrv_kinase-like_dom_sf"/>
</dbReference>
<evidence type="ECO:0000256" key="5">
    <source>
        <dbReference type="ARBA" id="ARBA00022723"/>
    </source>
</evidence>
<evidence type="ECO:0000256" key="7">
    <source>
        <dbReference type="ARBA" id="ARBA00022777"/>
    </source>
</evidence>
<keyword evidence="9 13" id="KW-0460">Magnesium</keyword>
<gene>
    <name evidence="16" type="primary">pykF</name>
    <name evidence="16" type="ORF">Pan241w_57370</name>
</gene>
<dbReference type="EMBL" id="CP036269">
    <property type="protein sequence ID" value="QDT45611.1"/>
    <property type="molecule type" value="Genomic_DNA"/>
</dbReference>
<evidence type="ECO:0000259" key="14">
    <source>
        <dbReference type="Pfam" id="PF00224"/>
    </source>
</evidence>
<keyword evidence="7 13" id="KW-0418">Kinase</keyword>
<keyword evidence="11 16" id="KW-0670">Pyruvate</keyword>
<name>A0A517RNZ5_9PLAN</name>
<dbReference type="GO" id="GO:0000287">
    <property type="term" value="F:magnesium ion binding"/>
    <property type="evidence" value="ECO:0007669"/>
    <property type="project" value="UniProtKB-UniRule"/>
</dbReference>
<evidence type="ECO:0000256" key="13">
    <source>
        <dbReference type="RuleBase" id="RU000504"/>
    </source>
</evidence>
<evidence type="ECO:0000256" key="2">
    <source>
        <dbReference type="ARBA" id="ARBA00008663"/>
    </source>
</evidence>
<evidence type="ECO:0000256" key="12">
    <source>
        <dbReference type="NCBIfam" id="TIGR01064"/>
    </source>
</evidence>
<comment type="pathway">
    <text evidence="1 13">Carbohydrate degradation; glycolysis; pyruvate from D-glyceraldehyde 3-phosphate: step 5/5.</text>
</comment>
<proteinExistence type="inferred from homology"/>
<dbReference type="Gene3D" id="2.40.33.10">
    <property type="entry name" value="PK beta-barrel domain-like"/>
    <property type="match status" value="1"/>
</dbReference>
<comment type="catalytic activity">
    <reaction evidence="13">
        <text>pyruvate + ATP = phosphoenolpyruvate + ADP + H(+)</text>
        <dbReference type="Rhea" id="RHEA:18157"/>
        <dbReference type="ChEBI" id="CHEBI:15361"/>
        <dbReference type="ChEBI" id="CHEBI:15378"/>
        <dbReference type="ChEBI" id="CHEBI:30616"/>
        <dbReference type="ChEBI" id="CHEBI:58702"/>
        <dbReference type="ChEBI" id="CHEBI:456216"/>
        <dbReference type="EC" id="2.7.1.40"/>
    </reaction>
</comment>
<dbReference type="PRINTS" id="PR01050">
    <property type="entry name" value="PYRUVTKNASE"/>
</dbReference>
<dbReference type="InterPro" id="IPR001697">
    <property type="entry name" value="Pyr_Knase"/>
</dbReference>
<dbReference type="NCBIfam" id="NF004491">
    <property type="entry name" value="PRK05826.1"/>
    <property type="match status" value="1"/>
</dbReference>
<keyword evidence="6" id="KW-0547">Nucleotide-binding</keyword>
<dbReference type="Proteomes" id="UP000317171">
    <property type="component" value="Chromosome"/>
</dbReference>
<keyword evidence="5" id="KW-0479">Metal-binding</keyword>
<dbReference type="SUPFAM" id="SSF50800">
    <property type="entry name" value="PK beta-barrel domain-like"/>
    <property type="match status" value="1"/>
</dbReference>
<keyword evidence="17" id="KW-1185">Reference proteome</keyword>
<protein>
    <recommendedName>
        <fullName evidence="3 12">Pyruvate kinase</fullName>
        <ecNumber evidence="3 12">2.7.1.40</ecNumber>
    </recommendedName>
</protein>
<evidence type="ECO:0000256" key="11">
    <source>
        <dbReference type="ARBA" id="ARBA00023317"/>
    </source>
</evidence>
<reference evidence="16 17" key="1">
    <citation type="submission" date="2019-02" db="EMBL/GenBank/DDBJ databases">
        <title>Deep-cultivation of Planctomycetes and their phenomic and genomic characterization uncovers novel biology.</title>
        <authorList>
            <person name="Wiegand S."/>
            <person name="Jogler M."/>
            <person name="Boedeker C."/>
            <person name="Pinto D."/>
            <person name="Vollmers J."/>
            <person name="Rivas-Marin E."/>
            <person name="Kohn T."/>
            <person name="Peeters S.H."/>
            <person name="Heuer A."/>
            <person name="Rast P."/>
            <person name="Oberbeckmann S."/>
            <person name="Bunk B."/>
            <person name="Jeske O."/>
            <person name="Meyerdierks A."/>
            <person name="Storesund J.E."/>
            <person name="Kallscheuer N."/>
            <person name="Luecker S."/>
            <person name="Lage O.M."/>
            <person name="Pohl T."/>
            <person name="Merkel B.J."/>
            <person name="Hornburger P."/>
            <person name="Mueller R.-W."/>
            <person name="Bruemmer F."/>
            <person name="Labrenz M."/>
            <person name="Spormann A.M."/>
            <person name="Op den Camp H."/>
            <person name="Overmann J."/>
            <person name="Amann R."/>
            <person name="Jetten M.S.M."/>
            <person name="Mascher T."/>
            <person name="Medema M.H."/>
            <person name="Devos D.P."/>
            <person name="Kaster A.-K."/>
            <person name="Ovreas L."/>
            <person name="Rohde M."/>
            <person name="Galperin M.Y."/>
            <person name="Jogler C."/>
        </authorList>
    </citation>
    <scope>NUCLEOTIDE SEQUENCE [LARGE SCALE GENOMIC DNA]</scope>
    <source>
        <strain evidence="16 17">Pan241w</strain>
    </source>
</reference>
<dbReference type="UniPathway" id="UPA00109">
    <property type="reaction ID" value="UER00188"/>
</dbReference>
<evidence type="ECO:0000256" key="3">
    <source>
        <dbReference type="ARBA" id="ARBA00012142"/>
    </source>
</evidence>
<evidence type="ECO:0000256" key="10">
    <source>
        <dbReference type="ARBA" id="ARBA00023152"/>
    </source>
</evidence>
<dbReference type="NCBIfam" id="TIGR01064">
    <property type="entry name" value="pyruv_kin"/>
    <property type="match status" value="1"/>
</dbReference>
<evidence type="ECO:0000313" key="17">
    <source>
        <dbReference type="Proteomes" id="UP000317171"/>
    </source>
</evidence>
<dbReference type="PANTHER" id="PTHR11817">
    <property type="entry name" value="PYRUVATE KINASE"/>
    <property type="match status" value="1"/>
</dbReference>
<dbReference type="NCBIfam" id="NF004978">
    <property type="entry name" value="PRK06354.1"/>
    <property type="match status" value="1"/>
</dbReference>
<dbReference type="Gene3D" id="3.40.1380.20">
    <property type="entry name" value="Pyruvate kinase, C-terminal domain"/>
    <property type="match status" value="1"/>
</dbReference>
<dbReference type="KEGG" id="gaz:Pan241w_57370"/>
<keyword evidence="10 13" id="KW-0324">Glycolysis</keyword>
<evidence type="ECO:0000256" key="6">
    <source>
        <dbReference type="ARBA" id="ARBA00022741"/>
    </source>
</evidence>
<feature type="domain" description="Pyruvate kinase C-terminal" evidence="15">
    <location>
        <begin position="372"/>
        <end position="485"/>
    </location>
</feature>
<dbReference type="SUPFAM" id="SSF51621">
    <property type="entry name" value="Phosphoenolpyruvate/pyruvate domain"/>
    <property type="match status" value="1"/>
</dbReference>
<evidence type="ECO:0000259" key="15">
    <source>
        <dbReference type="Pfam" id="PF02887"/>
    </source>
</evidence>
<evidence type="ECO:0000256" key="9">
    <source>
        <dbReference type="ARBA" id="ARBA00022842"/>
    </source>
</evidence>
<sequence length="488" mass="53649">MNDTQYEEQPLVKTKIIATVGPASDSREMLRKLIIAGVDLFRLNFAHGKHDNLAEVVTNIHELSEELGKPIGILGDLSGPKIRLGVLPGDEIICRQNMSFRFIRGMETNHPQELTCTYESLISDLREGDPILLADGMVAMRVVEKSDDGEFVECVVEREGIIRSKQGVNLPGVQLSTPCLTEKDLTDLAWGVEHGLDYIGLSFVRSADDITHLIDEIEKLKPVEPPHVVAKIEKIEAVSDIEQILKLTDAVMVARGDLGVEVDIERVPIIQKRIIHLCNQYRVPVITATQMLDSMQFNTFPTRAEASDVANAVLDGSDAVMLSGETAVGVSPLAAVEMMSRIVREAARILSSNLHSEETTSNRRLHAREVTEAVTLGAGITAEKLDADLMVTCTHEGKTAMALSKQRRTVPTIALTDRPATARRITLYWGVTPLLTDVVDKSPQKILKYIVTYGKKLGFLSPGSQIVLISGTDWSSLGHDMLLVHEVK</sequence>
<evidence type="ECO:0000256" key="4">
    <source>
        <dbReference type="ARBA" id="ARBA00022679"/>
    </source>
</evidence>
<dbReference type="SUPFAM" id="SSF52935">
    <property type="entry name" value="PK C-terminal domain-like"/>
    <property type="match status" value="1"/>
</dbReference>
<dbReference type="InterPro" id="IPR011037">
    <property type="entry name" value="Pyrv_Knase-like_insert_dom_sf"/>
</dbReference>
<dbReference type="InterPro" id="IPR015813">
    <property type="entry name" value="Pyrv/PenolPyrv_kinase-like_dom"/>
</dbReference>
<dbReference type="GO" id="GO:0004743">
    <property type="term" value="F:pyruvate kinase activity"/>
    <property type="evidence" value="ECO:0007669"/>
    <property type="project" value="UniProtKB-UniRule"/>
</dbReference>
<dbReference type="Pfam" id="PF02887">
    <property type="entry name" value="PK_C"/>
    <property type="match status" value="1"/>
</dbReference>
<evidence type="ECO:0000256" key="8">
    <source>
        <dbReference type="ARBA" id="ARBA00022840"/>
    </source>
</evidence>
<dbReference type="Pfam" id="PF00224">
    <property type="entry name" value="PK"/>
    <property type="match status" value="1"/>
</dbReference>
<feature type="domain" description="Pyruvate kinase barrel" evidence="14">
    <location>
        <begin position="13"/>
        <end position="336"/>
    </location>
</feature>
<evidence type="ECO:0000256" key="1">
    <source>
        <dbReference type="ARBA" id="ARBA00004997"/>
    </source>
</evidence>
<organism evidence="16 17">
    <name type="scientific">Gimesia alba</name>
    <dbReference type="NCBI Taxonomy" id="2527973"/>
    <lineage>
        <taxon>Bacteria</taxon>
        <taxon>Pseudomonadati</taxon>
        <taxon>Planctomycetota</taxon>
        <taxon>Planctomycetia</taxon>
        <taxon>Planctomycetales</taxon>
        <taxon>Planctomycetaceae</taxon>
        <taxon>Gimesia</taxon>
    </lineage>
</organism>
<dbReference type="InterPro" id="IPR015806">
    <property type="entry name" value="Pyrv_Knase_insert_dom_sf"/>
</dbReference>
<dbReference type="InterPro" id="IPR015795">
    <property type="entry name" value="Pyrv_Knase_C"/>
</dbReference>
<keyword evidence="8" id="KW-0067">ATP-binding</keyword>
<dbReference type="GO" id="GO:0016301">
    <property type="term" value="F:kinase activity"/>
    <property type="evidence" value="ECO:0007669"/>
    <property type="project" value="UniProtKB-KW"/>
</dbReference>
<dbReference type="Gene3D" id="3.20.20.60">
    <property type="entry name" value="Phosphoenolpyruvate-binding domains"/>
    <property type="match status" value="1"/>
</dbReference>
<accession>A0A517RNZ5</accession>
<dbReference type="EC" id="2.7.1.40" evidence="3 12"/>